<feature type="region of interest" description="Disordered" evidence="6">
    <location>
        <begin position="1"/>
        <end position="24"/>
    </location>
</feature>
<sequence length="399" mass="44700">MLDTVKPRQRRNRPASPVASEPEPLARSLRRRLGQIVLVLQGGGALGAYQVGVYQALHEAGIEPDWIIGTSIGAINASLIAGNRPEDRLERMHAFWSRVEHGALHRTFSALPMFGTYAANWLTLAQGIEPFFAPNPFAFAGPHMPLGAEQASYYSTRPLEATLRDLVDLPTLNRGGCRLTVGAANVRTGQMRYFDSREMELDLRHVMASGALPPAFPAIRIDGELYWDGGILSNTPVEAVFDDHPRRNSLVFAVHIWNPEGPEPASIWEVMSRQKDLQYASRALTQIVRQKQMHRLRHVIAELARRLPEAERREAEVRELESYGCLTRMHVVRLLAQRVPGQDHTGDIDFSREGIRARRQAGYENTRKVLDDAPWERQVDEVEGLVLHETASGFAVTTS</sequence>
<dbReference type="Proteomes" id="UP000245926">
    <property type="component" value="Chromosome"/>
</dbReference>
<feature type="short sequence motif" description="GXSXG" evidence="4">
    <location>
        <begin position="69"/>
        <end position="73"/>
    </location>
</feature>
<evidence type="ECO:0000256" key="4">
    <source>
        <dbReference type="PROSITE-ProRule" id="PRU01161"/>
    </source>
</evidence>
<evidence type="ECO:0000313" key="9">
    <source>
        <dbReference type="Proteomes" id="UP000245926"/>
    </source>
</evidence>
<dbReference type="GO" id="GO:0016787">
    <property type="term" value="F:hydrolase activity"/>
    <property type="evidence" value="ECO:0007669"/>
    <property type="project" value="UniProtKB-UniRule"/>
</dbReference>
<dbReference type="InterPro" id="IPR021095">
    <property type="entry name" value="DUF3734"/>
</dbReference>
<dbReference type="EMBL" id="CP029550">
    <property type="protein sequence ID" value="AWN44041.1"/>
    <property type="molecule type" value="Genomic_DNA"/>
</dbReference>
<dbReference type="PANTHER" id="PTHR14226">
    <property type="entry name" value="NEUROPATHY TARGET ESTERASE/SWISS CHEESE D.MELANOGASTER"/>
    <property type="match status" value="1"/>
</dbReference>
<name>A0A2U8WEQ5_9HYPH</name>
<dbReference type="SUPFAM" id="SSF52151">
    <property type="entry name" value="FabD/lysophospholipase-like"/>
    <property type="match status" value="1"/>
</dbReference>
<keyword evidence="9" id="KW-1185">Reference proteome</keyword>
<dbReference type="RefSeq" id="WP_109895408.1">
    <property type="nucleotide sequence ID" value="NZ_CP029550.1"/>
</dbReference>
<evidence type="ECO:0000313" key="8">
    <source>
        <dbReference type="EMBL" id="AWN44041.1"/>
    </source>
</evidence>
<feature type="active site" description="Proton acceptor" evidence="4">
    <location>
        <position position="228"/>
    </location>
</feature>
<accession>A0A2U8WEQ5</accession>
<keyword evidence="2 4" id="KW-0442">Lipid degradation</keyword>
<feature type="active site" description="Nucleophile" evidence="4">
    <location>
        <position position="71"/>
    </location>
</feature>
<dbReference type="InterPro" id="IPR016035">
    <property type="entry name" value="Acyl_Trfase/lysoPLipase"/>
</dbReference>
<dbReference type="Pfam" id="PF01734">
    <property type="entry name" value="Patatin"/>
    <property type="match status" value="1"/>
</dbReference>
<evidence type="ECO:0000256" key="6">
    <source>
        <dbReference type="SAM" id="MobiDB-lite"/>
    </source>
</evidence>
<dbReference type="InterPro" id="IPR050301">
    <property type="entry name" value="NTE"/>
</dbReference>
<feature type="short sequence motif" description="GXGXXG" evidence="4">
    <location>
        <begin position="42"/>
        <end position="47"/>
    </location>
</feature>
<protein>
    <submittedName>
        <fullName evidence="8">Patatin</fullName>
    </submittedName>
</protein>
<keyword evidence="1 4" id="KW-0378">Hydrolase</keyword>
<evidence type="ECO:0000256" key="2">
    <source>
        <dbReference type="ARBA" id="ARBA00022963"/>
    </source>
</evidence>
<feature type="coiled-coil region" evidence="5">
    <location>
        <begin position="293"/>
        <end position="320"/>
    </location>
</feature>
<evidence type="ECO:0000256" key="3">
    <source>
        <dbReference type="ARBA" id="ARBA00023098"/>
    </source>
</evidence>
<reference evidence="9" key="1">
    <citation type="submission" date="2018-05" db="EMBL/GenBank/DDBJ databases">
        <title>Complete Genome Sequence of Methylobacterium sp. 17SD2-17.</title>
        <authorList>
            <person name="Srinivasan S."/>
        </authorList>
    </citation>
    <scope>NUCLEOTIDE SEQUENCE [LARGE SCALE GENOMIC DNA]</scope>
    <source>
        <strain evidence="9">17SD2-17</strain>
    </source>
</reference>
<dbReference type="CDD" id="cd07209">
    <property type="entry name" value="Pat_hypo_Ecoli_Z1214_like"/>
    <property type="match status" value="1"/>
</dbReference>
<dbReference type="AlphaFoldDB" id="A0A2U8WEQ5"/>
<dbReference type="Pfam" id="PF12536">
    <property type="entry name" value="DUF3734"/>
    <property type="match status" value="1"/>
</dbReference>
<keyword evidence="3 4" id="KW-0443">Lipid metabolism</keyword>
<gene>
    <name evidence="8" type="ORF">DK389_30485</name>
</gene>
<feature type="domain" description="PNPLA" evidence="7">
    <location>
        <begin position="38"/>
        <end position="241"/>
    </location>
</feature>
<proteinExistence type="predicted"/>
<evidence type="ECO:0000256" key="1">
    <source>
        <dbReference type="ARBA" id="ARBA00022801"/>
    </source>
</evidence>
<keyword evidence="5" id="KW-0175">Coiled coil</keyword>
<organism evidence="8 9">
    <name type="scientific">Methylobacterium durans</name>
    <dbReference type="NCBI Taxonomy" id="2202825"/>
    <lineage>
        <taxon>Bacteria</taxon>
        <taxon>Pseudomonadati</taxon>
        <taxon>Pseudomonadota</taxon>
        <taxon>Alphaproteobacteria</taxon>
        <taxon>Hyphomicrobiales</taxon>
        <taxon>Methylobacteriaceae</taxon>
        <taxon>Methylobacterium</taxon>
    </lineage>
</organism>
<dbReference type="PANTHER" id="PTHR14226:SF57">
    <property type="entry name" value="BLR7027 PROTEIN"/>
    <property type="match status" value="1"/>
</dbReference>
<dbReference type="OrthoDB" id="9807112at2"/>
<dbReference type="PROSITE" id="PS51635">
    <property type="entry name" value="PNPLA"/>
    <property type="match status" value="1"/>
</dbReference>
<dbReference type="Gene3D" id="3.40.1090.10">
    <property type="entry name" value="Cytosolic phospholipase A2 catalytic domain"/>
    <property type="match status" value="2"/>
</dbReference>
<dbReference type="KEGG" id="mets:DK389_30485"/>
<feature type="short sequence motif" description="DGA/G" evidence="4">
    <location>
        <begin position="228"/>
        <end position="230"/>
    </location>
</feature>
<dbReference type="InterPro" id="IPR002641">
    <property type="entry name" value="PNPLA_dom"/>
</dbReference>
<evidence type="ECO:0000256" key="5">
    <source>
        <dbReference type="SAM" id="Coils"/>
    </source>
</evidence>
<dbReference type="GO" id="GO:0016042">
    <property type="term" value="P:lipid catabolic process"/>
    <property type="evidence" value="ECO:0007669"/>
    <property type="project" value="UniProtKB-UniRule"/>
</dbReference>
<evidence type="ECO:0000259" key="7">
    <source>
        <dbReference type="PROSITE" id="PS51635"/>
    </source>
</evidence>